<proteinExistence type="predicted"/>
<organism evidence="1 2">
    <name type="scientific">Ahrensia marina</name>
    <dbReference type="NCBI Taxonomy" id="1514904"/>
    <lineage>
        <taxon>Bacteria</taxon>
        <taxon>Pseudomonadati</taxon>
        <taxon>Pseudomonadota</taxon>
        <taxon>Alphaproteobacteria</taxon>
        <taxon>Hyphomicrobiales</taxon>
        <taxon>Ahrensiaceae</taxon>
        <taxon>Ahrensia</taxon>
    </lineage>
</organism>
<dbReference type="AlphaFoldDB" id="A0A0N0VKY6"/>
<sequence>MKYNKMAKDTTVPKINSVFIKKRRERNFLVLVVLFALVGGIFASSFTHIQKETNKISIIN</sequence>
<evidence type="ECO:0000313" key="1">
    <source>
        <dbReference type="EMBL" id="KPB00061.1"/>
    </source>
</evidence>
<reference evidence="1 2" key="1">
    <citation type="submission" date="2015-01" db="EMBL/GenBank/DDBJ databases">
        <title>Ahrensia donghaiensis sp. nov., a novel dimethylsulphoniopropionate-cleavage bacterium isolated from seawater and emended descriptions of the genus Ahrensia and Ahrensia kielensis.</title>
        <authorList>
            <person name="Liu J."/>
        </authorList>
    </citation>
    <scope>NUCLEOTIDE SEQUENCE [LARGE SCALE GENOMIC DNA]</scope>
    <source>
        <strain evidence="1 2">LZD062</strain>
    </source>
</reference>
<comment type="caution">
    <text evidence="1">The sequence shown here is derived from an EMBL/GenBank/DDBJ whole genome shotgun (WGS) entry which is preliminary data.</text>
</comment>
<evidence type="ECO:0000313" key="2">
    <source>
        <dbReference type="Proteomes" id="UP000038011"/>
    </source>
</evidence>
<dbReference type="Proteomes" id="UP000038011">
    <property type="component" value="Unassembled WGS sequence"/>
</dbReference>
<name>A0A0N0VKY6_9HYPH</name>
<dbReference type="PATRIC" id="fig|1514904.3.peg.2598"/>
<dbReference type="EMBL" id="JXMU01000032">
    <property type="protein sequence ID" value="KPB00061.1"/>
    <property type="molecule type" value="Genomic_DNA"/>
</dbReference>
<keyword evidence="2" id="KW-1185">Reference proteome</keyword>
<protein>
    <submittedName>
        <fullName evidence="1">Uncharacterized protein</fullName>
    </submittedName>
</protein>
<accession>A0A0N0VKY6</accession>
<gene>
    <name evidence="1" type="ORF">SU32_15955</name>
</gene>